<reference evidence="1 2" key="1">
    <citation type="submission" date="2018-08" db="EMBL/GenBank/DDBJ databases">
        <title>A genome reference for cultivated species of the human gut microbiota.</title>
        <authorList>
            <person name="Zou Y."/>
            <person name="Xue W."/>
            <person name="Luo G."/>
        </authorList>
    </citation>
    <scope>NUCLEOTIDE SEQUENCE [LARGE SCALE GENOMIC DNA]</scope>
    <source>
        <strain evidence="1 2">OF01-2LB</strain>
    </source>
</reference>
<dbReference type="EMBL" id="QVEV01000001">
    <property type="protein sequence ID" value="RGC19058.1"/>
    <property type="molecule type" value="Genomic_DNA"/>
</dbReference>
<accession>A0A3E2W464</accession>
<protein>
    <submittedName>
        <fullName evidence="1">Uncharacterized protein</fullName>
    </submittedName>
</protein>
<evidence type="ECO:0000313" key="2">
    <source>
        <dbReference type="Proteomes" id="UP000260025"/>
    </source>
</evidence>
<comment type="caution">
    <text evidence="1">The sequence shown here is derived from an EMBL/GenBank/DDBJ whole genome shotgun (WGS) entry which is preliminary data.</text>
</comment>
<sequence>MRISDVQQPVKSKTAYEERRNKMEPFAYTKNYDNIALFDKRTRRFTFVLGDGGIYSYDAVKKARRSLAYVGTPIENAFANIGRIGAGNAFSSGSEKVQERVKLFFTDGTFTYGYISGKTLQKGSLEYHDELARADDLIRVLNTLGRKNRGEDVQQDFLFKIRKLK</sequence>
<dbReference type="OrthoDB" id="9908412at2"/>
<proteinExistence type="predicted"/>
<name>A0A3E2W464_CLOIN</name>
<organism evidence="1 2">
    <name type="scientific">Clostridium innocuum</name>
    <dbReference type="NCBI Taxonomy" id="1522"/>
    <lineage>
        <taxon>Bacteria</taxon>
        <taxon>Bacillati</taxon>
        <taxon>Bacillota</taxon>
        <taxon>Clostridia</taxon>
        <taxon>Eubacteriales</taxon>
        <taxon>Clostridiaceae</taxon>
        <taxon>Clostridium</taxon>
    </lineage>
</organism>
<evidence type="ECO:0000313" key="1">
    <source>
        <dbReference type="EMBL" id="RGC19058.1"/>
    </source>
</evidence>
<dbReference type="Proteomes" id="UP000260025">
    <property type="component" value="Unassembled WGS sequence"/>
</dbReference>
<dbReference type="AlphaFoldDB" id="A0A3E2W464"/>
<gene>
    <name evidence="1" type="ORF">DXA38_00805</name>
</gene>